<accession>A0A914QGE9</accession>
<reference evidence="2" key="1">
    <citation type="submission" date="2022-11" db="UniProtKB">
        <authorList>
            <consortium name="WormBaseParasite"/>
        </authorList>
    </citation>
    <scope>IDENTIFICATION</scope>
</reference>
<dbReference type="AlphaFoldDB" id="A0A914QGE9"/>
<dbReference type="WBParaSite" id="PDA_v2.g30494.t1">
    <property type="protein sequence ID" value="PDA_v2.g30494.t1"/>
    <property type="gene ID" value="PDA_v2.g30494"/>
</dbReference>
<evidence type="ECO:0000313" key="1">
    <source>
        <dbReference type="Proteomes" id="UP000887578"/>
    </source>
</evidence>
<dbReference type="Proteomes" id="UP000887578">
    <property type="component" value="Unplaced"/>
</dbReference>
<name>A0A914QGE9_9BILA</name>
<evidence type="ECO:0000313" key="2">
    <source>
        <dbReference type="WBParaSite" id="PDA_v2.g30494.t1"/>
    </source>
</evidence>
<sequence length="85" mass="10436">MSSKFDVFELTKHYEDDEKRFVTLLDLLNELWTNTKEEYKKKITKTFVTQVIECYSHENSRFRSDPRLLRAWDLLVLPFYTLTFY</sequence>
<protein>
    <submittedName>
        <fullName evidence="2">Uncharacterized protein</fullName>
    </submittedName>
</protein>
<proteinExistence type="predicted"/>
<organism evidence="1 2">
    <name type="scientific">Panagrolaimus davidi</name>
    <dbReference type="NCBI Taxonomy" id="227884"/>
    <lineage>
        <taxon>Eukaryota</taxon>
        <taxon>Metazoa</taxon>
        <taxon>Ecdysozoa</taxon>
        <taxon>Nematoda</taxon>
        <taxon>Chromadorea</taxon>
        <taxon>Rhabditida</taxon>
        <taxon>Tylenchina</taxon>
        <taxon>Panagrolaimomorpha</taxon>
        <taxon>Panagrolaimoidea</taxon>
        <taxon>Panagrolaimidae</taxon>
        <taxon>Panagrolaimus</taxon>
    </lineage>
</organism>
<keyword evidence="1" id="KW-1185">Reference proteome</keyword>